<dbReference type="SUPFAM" id="SSF48056">
    <property type="entry name" value="Di-copper centre-containing domain"/>
    <property type="match status" value="1"/>
</dbReference>
<dbReference type="PANTHER" id="PTHR11474">
    <property type="entry name" value="TYROSINASE FAMILY MEMBER"/>
    <property type="match status" value="1"/>
</dbReference>
<gene>
    <name evidence="6" type="primary">tyrp</name>
</gene>
<keyword evidence="3" id="KW-0812">Transmembrane</keyword>
<dbReference type="PANTHER" id="PTHR11474:SF126">
    <property type="entry name" value="TYROSINASE-LIKE PROTEIN TYR-1-RELATED"/>
    <property type="match status" value="1"/>
</dbReference>
<dbReference type="GO" id="GO:0046872">
    <property type="term" value="F:metal ion binding"/>
    <property type="evidence" value="ECO:0007669"/>
    <property type="project" value="UniProtKB-KW"/>
</dbReference>
<evidence type="ECO:0000256" key="1">
    <source>
        <dbReference type="ARBA" id="ARBA00022723"/>
    </source>
</evidence>
<evidence type="ECO:0000259" key="5">
    <source>
        <dbReference type="PROSITE" id="PS00497"/>
    </source>
</evidence>
<feature type="transmembrane region" description="Helical" evidence="3">
    <location>
        <begin position="545"/>
        <end position="572"/>
    </location>
</feature>
<protein>
    <submittedName>
        <fullName evidence="6">Tyrosinase-like protein</fullName>
    </submittedName>
</protein>
<keyword evidence="3" id="KW-1133">Transmembrane helix</keyword>
<evidence type="ECO:0000256" key="2">
    <source>
        <dbReference type="ARBA" id="ARBA00023008"/>
    </source>
</evidence>
<feature type="signal peptide" evidence="4">
    <location>
        <begin position="1"/>
        <end position="20"/>
    </location>
</feature>
<keyword evidence="2" id="KW-0186">Copper</keyword>
<organism evidence="6">
    <name type="scientific">Suberites domuncula</name>
    <name type="common">Sponge</name>
    <dbReference type="NCBI Taxonomy" id="55567"/>
    <lineage>
        <taxon>Eukaryota</taxon>
        <taxon>Metazoa</taxon>
        <taxon>Porifera</taxon>
        <taxon>Demospongiae</taxon>
        <taxon>Heteroscleromorpha</taxon>
        <taxon>Suberitida</taxon>
        <taxon>Suberitidae</taxon>
        <taxon>Suberites</taxon>
    </lineage>
</organism>
<feature type="chain" id="PRO_5004283199" evidence="4">
    <location>
        <begin position="21"/>
        <end position="591"/>
    </location>
</feature>
<dbReference type="AlphaFoldDB" id="Q70KX7"/>
<feature type="domain" description="Tyrosinase copper-binding" evidence="5">
    <location>
        <begin position="213"/>
        <end position="230"/>
    </location>
</feature>
<evidence type="ECO:0000256" key="4">
    <source>
        <dbReference type="SAM" id="SignalP"/>
    </source>
</evidence>
<dbReference type="InterPro" id="IPR050316">
    <property type="entry name" value="Tyrosinase/Hemocyanin"/>
</dbReference>
<proteinExistence type="evidence at transcript level"/>
<dbReference type="Gene3D" id="1.10.1280.10">
    <property type="entry name" value="Di-copper center containing domain from catechol oxidase"/>
    <property type="match status" value="1"/>
</dbReference>
<dbReference type="EMBL" id="AJ574915">
    <property type="protein sequence ID" value="CAE01389.1"/>
    <property type="molecule type" value="mRNA"/>
</dbReference>
<evidence type="ECO:0000313" key="6">
    <source>
        <dbReference type="EMBL" id="CAE01389.1"/>
    </source>
</evidence>
<sequence length="591" mass="65502">MNLLPVITLVLIVFPLCTFCQFPAICNTPENLQTKTCCPNNCGGPTRGSCDNFTEVVRAQWEASNFTITNILRNAPNEPQKGTADARYLWPTVVFENVCNCSNNFGGYDCGECDFGWTGSNCDTRKPQVVRRHFNSLTQTEKDNFVNATRELKNEMGIWSVIVGEPSTYTSGTVTLQNVSTYNFFIFLHNFIARDGTQACQKVNKDNIVDFAHSGPSFPVWHRRYMLTVEKEFQRIMGNDTFGFPYWQWEENDMSPFTPEYFGVPANGFSPNAVNVSGSLVNPQDWNTICDLSYWNSNLNCSDYWRPCNPADDLALARPVQRGGGSSYLPNTVEVMISLAAPSYDASNLNGDFIRDGPRTSFRSRLEGWNKICSAVNCVGGMDVDQQHMHNNVHVWVGGQMDVVPAAVNDPIFNLHHCNVDRIFESWLKQYATVSFPNSELLPAYAPITGGHPGHNRGDYIVPFLPLVTAGKQYAIAEEWGYTYDSLIPANIDDDMITDCDVVAPGNNCPICDANNTCIDCTNQTCPVLIVAPIDSLVSDILVTYGLGFGLGFGIPLFIAIGIIIAMAVTIIKSKSRGKAQSQSYEMSVKT</sequence>
<accession>Q70KX7</accession>
<keyword evidence="1" id="KW-0479">Metal-binding</keyword>
<dbReference type="InterPro" id="IPR008922">
    <property type="entry name" value="Di-copper_centre_dom_sf"/>
</dbReference>
<name>Q70KX7_SUBDO</name>
<dbReference type="Pfam" id="PF00264">
    <property type="entry name" value="Tyrosinase"/>
    <property type="match status" value="1"/>
</dbReference>
<dbReference type="GO" id="GO:0016491">
    <property type="term" value="F:oxidoreductase activity"/>
    <property type="evidence" value="ECO:0007669"/>
    <property type="project" value="InterPro"/>
</dbReference>
<keyword evidence="3" id="KW-0472">Membrane</keyword>
<dbReference type="InterPro" id="IPR002227">
    <property type="entry name" value="Tyrosinase_Cu-bd"/>
</dbReference>
<dbReference type="PROSITE" id="PS00497">
    <property type="entry name" value="TYROSINASE_1"/>
    <property type="match status" value="1"/>
</dbReference>
<keyword evidence="4" id="KW-0732">Signal</keyword>
<reference evidence="6" key="1">
    <citation type="journal article" date="2004" name="Appl. Environ. Microbiol.">
        <title>Oxygen-controlled bacterial growth in the sponge Suberites domuncula: towards a molecular approach to understand the symbiotic relationships between sponge and bacteria.</title>
        <authorList>
            <person name="Mueller W.E.G."/>
            <person name="Grebenjuk V.A."/>
            <person name="Thakur N.L."/>
            <person name="Thakur A.N."/>
            <person name="Krasko A."/>
            <person name="Muller I."/>
            <person name="Breter H.J."/>
        </authorList>
    </citation>
    <scope>NUCLEOTIDE SEQUENCE</scope>
</reference>
<evidence type="ECO:0000256" key="3">
    <source>
        <dbReference type="SAM" id="Phobius"/>
    </source>
</evidence>
<dbReference type="PRINTS" id="PR00092">
    <property type="entry name" value="TYROSINASE"/>
</dbReference>